<feature type="region of interest" description="Disordered" evidence="1">
    <location>
        <begin position="135"/>
        <end position="155"/>
    </location>
</feature>
<sequence>MLSPKAASWRSWAAHGLDRYTLHWVKNWLGGQAQSGGEGCYMQQWLVTTGVPQGAMLGPILFSISTGDLDEGIECPSVSSQTTPREWQHCLLEGRRLCKRTWTGWINGPRPVLRGSTRLPARSCTWVTTSPGSATGWGRAAGKLPRGKGPGRAGSQLAEHEPVWAQVAKKANGILACVSDSRTRTVTVPLYSALVRPHLESSSSFWVPHWKDTDMLDQVQRRSMELGKGLEEKSYEEQLRELGVLKTLYNCLKGGCSQVASSHFSQSAKDRKAAMATSCARGG</sequence>
<evidence type="ECO:0000313" key="3">
    <source>
        <dbReference type="Proteomes" id="UP000269221"/>
    </source>
</evidence>
<name>A0A3M0KTS9_HIRRU</name>
<dbReference type="Proteomes" id="UP000269221">
    <property type="component" value="Unassembled WGS sequence"/>
</dbReference>
<accession>A0A3M0KTS9</accession>
<keyword evidence="3" id="KW-1185">Reference proteome</keyword>
<dbReference type="PANTHER" id="PTHR33332">
    <property type="entry name" value="REVERSE TRANSCRIPTASE DOMAIN-CONTAINING PROTEIN"/>
    <property type="match status" value="1"/>
</dbReference>
<proteinExistence type="predicted"/>
<dbReference type="OrthoDB" id="276744at2759"/>
<dbReference type="EMBL" id="QRBI01000105">
    <property type="protein sequence ID" value="RMC14170.1"/>
    <property type="molecule type" value="Genomic_DNA"/>
</dbReference>
<reference evidence="2 3" key="1">
    <citation type="submission" date="2018-07" db="EMBL/GenBank/DDBJ databases">
        <title>A high quality draft genome assembly of the barn swallow (H. rustica rustica).</title>
        <authorList>
            <person name="Formenti G."/>
            <person name="Chiara M."/>
            <person name="Poveda L."/>
            <person name="Francoijs K.-J."/>
            <person name="Bonisoli-Alquati A."/>
            <person name="Canova L."/>
            <person name="Gianfranceschi L."/>
            <person name="Horner D.S."/>
            <person name="Saino N."/>
        </authorList>
    </citation>
    <scope>NUCLEOTIDE SEQUENCE [LARGE SCALE GENOMIC DNA]</scope>
    <source>
        <strain evidence="2">Chelidonia</strain>
        <tissue evidence="2">Blood</tissue>
    </source>
</reference>
<evidence type="ECO:0000256" key="1">
    <source>
        <dbReference type="SAM" id="MobiDB-lite"/>
    </source>
</evidence>
<evidence type="ECO:0008006" key="4">
    <source>
        <dbReference type="Google" id="ProtNLM"/>
    </source>
</evidence>
<dbReference type="AlphaFoldDB" id="A0A3M0KTS9"/>
<evidence type="ECO:0000313" key="2">
    <source>
        <dbReference type="EMBL" id="RMC14170.1"/>
    </source>
</evidence>
<protein>
    <recommendedName>
        <fullName evidence="4">Reverse transcriptase domain-containing protein</fullName>
    </recommendedName>
</protein>
<comment type="caution">
    <text evidence="2">The sequence shown here is derived from an EMBL/GenBank/DDBJ whole genome shotgun (WGS) entry which is preliminary data.</text>
</comment>
<gene>
    <name evidence="2" type="ORF">DUI87_09260</name>
</gene>
<organism evidence="2 3">
    <name type="scientific">Hirundo rustica rustica</name>
    <dbReference type="NCBI Taxonomy" id="333673"/>
    <lineage>
        <taxon>Eukaryota</taxon>
        <taxon>Metazoa</taxon>
        <taxon>Chordata</taxon>
        <taxon>Craniata</taxon>
        <taxon>Vertebrata</taxon>
        <taxon>Euteleostomi</taxon>
        <taxon>Archelosauria</taxon>
        <taxon>Archosauria</taxon>
        <taxon>Dinosauria</taxon>
        <taxon>Saurischia</taxon>
        <taxon>Theropoda</taxon>
        <taxon>Coelurosauria</taxon>
        <taxon>Aves</taxon>
        <taxon>Neognathae</taxon>
        <taxon>Neoaves</taxon>
        <taxon>Telluraves</taxon>
        <taxon>Australaves</taxon>
        <taxon>Passeriformes</taxon>
        <taxon>Sylvioidea</taxon>
        <taxon>Hirundinidae</taxon>
        <taxon>Hirundo</taxon>
    </lineage>
</organism>